<keyword evidence="2" id="KW-0732">Signal</keyword>
<name>A0ABR2V6Z7_9PEZI</name>
<feature type="region of interest" description="Disordered" evidence="1">
    <location>
        <begin position="112"/>
        <end position="131"/>
    </location>
</feature>
<evidence type="ECO:0000256" key="2">
    <source>
        <dbReference type="SAM" id="SignalP"/>
    </source>
</evidence>
<feature type="chain" id="PRO_5047090341" evidence="2">
    <location>
        <begin position="18"/>
        <end position="131"/>
    </location>
</feature>
<evidence type="ECO:0000313" key="3">
    <source>
        <dbReference type="EMBL" id="KAK9422659.1"/>
    </source>
</evidence>
<protein>
    <submittedName>
        <fullName evidence="3">Uncharacterized protein</fullName>
    </submittedName>
</protein>
<sequence length="131" mass="14841">MRLSYMILGALATVALAAPHNLKDREALAQPEPVATADAVAKRVPDRNEGFQPCLSHEYGKRDRNGTEYGKRDHNGTEYGKRDRNGTEYGKRDRNGTKLQLCHSLFWTDEYGKRDRNGTEYGKREPVEESA</sequence>
<keyword evidence="4" id="KW-1185">Reference proteome</keyword>
<proteinExistence type="predicted"/>
<evidence type="ECO:0000313" key="4">
    <source>
        <dbReference type="Proteomes" id="UP001408356"/>
    </source>
</evidence>
<evidence type="ECO:0000256" key="1">
    <source>
        <dbReference type="SAM" id="MobiDB-lite"/>
    </source>
</evidence>
<feature type="signal peptide" evidence="2">
    <location>
        <begin position="1"/>
        <end position="17"/>
    </location>
</feature>
<dbReference type="EMBL" id="JARVKF010000112">
    <property type="protein sequence ID" value="KAK9422659.1"/>
    <property type="molecule type" value="Genomic_DNA"/>
</dbReference>
<feature type="compositionally biased region" description="Basic and acidic residues" evidence="1">
    <location>
        <begin position="58"/>
        <end position="95"/>
    </location>
</feature>
<accession>A0ABR2V6Z7</accession>
<reference evidence="3 4" key="1">
    <citation type="journal article" date="2024" name="J. Plant Pathol.">
        <title>Sequence and assembly of the genome of Seiridium unicorne, isolate CBS 538.82, causal agent of cypress canker disease.</title>
        <authorList>
            <person name="Scali E."/>
            <person name="Rocca G.D."/>
            <person name="Danti R."/>
            <person name="Garbelotto M."/>
            <person name="Barberini S."/>
            <person name="Baroncelli R."/>
            <person name="Emiliani G."/>
        </authorList>
    </citation>
    <scope>NUCLEOTIDE SEQUENCE [LARGE SCALE GENOMIC DNA]</scope>
    <source>
        <strain evidence="3 4">BM-138-508</strain>
    </source>
</reference>
<gene>
    <name evidence="3" type="ORF">SUNI508_00522</name>
</gene>
<dbReference type="Proteomes" id="UP001408356">
    <property type="component" value="Unassembled WGS sequence"/>
</dbReference>
<organism evidence="3 4">
    <name type="scientific">Seiridium unicorne</name>
    <dbReference type="NCBI Taxonomy" id="138068"/>
    <lineage>
        <taxon>Eukaryota</taxon>
        <taxon>Fungi</taxon>
        <taxon>Dikarya</taxon>
        <taxon>Ascomycota</taxon>
        <taxon>Pezizomycotina</taxon>
        <taxon>Sordariomycetes</taxon>
        <taxon>Xylariomycetidae</taxon>
        <taxon>Amphisphaeriales</taxon>
        <taxon>Sporocadaceae</taxon>
        <taxon>Seiridium</taxon>
    </lineage>
</organism>
<feature type="region of interest" description="Disordered" evidence="1">
    <location>
        <begin position="42"/>
        <end position="95"/>
    </location>
</feature>
<comment type="caution">
    <text evidence="3">The sequence shown here is derived from an EMBL/GenBank/DDBJ whole genome shotgun (WGS) entry which is preliminary data.</text>
</comment>